<keyword evidence="1" id="KW-0472">Membrane</keyword>
<dbReference type="Proteomes" id="UP000198923">
    <property type="component" value="Unassembled WGS sequence"/>
</dbReference>
<feature type="transmembrane region" description="Helical" evidence="1">
    <location>
        <begin position="12"/>
        <end position="33"/>
    </location>
</feature>
<evidence type="ECO:0000256" key="1">
    <source>
        <dbReference type="SAM" id="Phobius"/>
    </source>
</evidence>
<dbReference type="AlphaFoldDB" id="A0A1G8L770"/>
<evidence type="ECO:0000313" key="2">
    <source>
        <dbReference type="EMBL" id="SDI51528.1"/>
    </source>
</evidence>
<feature type="transmembrane region" description="Helical" evidence="1">
    <location>
        <begin position="39"/>
        <end position="61"/>
    </location>
</feature>
<keyword evidence="1" id="KW-0812">Transmembrane</keyword>
<sequence length="96" mass="9583">MPAQREPGAVARYARTAGVVAGGVAVPVGAWLAHPALGAALAVVEIGLVAAVVLSALWGSAHVSERAFRLMRLALGRAEPKAPPVPLEKADSAAGA</sequence>
<accession>A0A1G8L770</accession>
<dbReference type="EMBL" id="FNCN01000062">
    <property type="protein sequence ID" value="SDI51528.1"/>
    <property type="molecule type" value="Genomic_DNA"/>
</dbReference>
<dbReference type="RefSeq" id="WP_093176166.1">
    <property type="nucleotide sequence ID" value="NZ_FNCN01000062.1"/>
</dbReference>
<reference evidence="2 3" key="1">
    <citation type="submission" date="2016-10" db="EMBL/GenBank/DDBJ databases">
        <authorList>
            <person name="de Groot N.N."/>
        </authorList>
    </citation>
    <scope>NUCLEOTIDE SEQUENCE [LARGE SCALE GENOMIC DNA]</scope>
    <source>
        <strain evidence="2 3">CPCC 201354</strain>
    </source>
</reference>
<gene>
    <name evidence="2" type="ORF">SAMN05421505_16220</name>
</gene>
<protein>
    <submittedName>
        <fullName evidence="2">Uncharacterized protein</fullName>
    </submittedName>
</protein>
<evidence type="ECO:0000313" key="3">
    <source>
        <dbReference type="Proteomes" id="UP000198923"/>
    </source>
</evidence>
<organism evidence="2 3">
    <name type="scientific">Sinosporangium album</name>
    <dbReference type="NCBI Taxonomy" id="504805"/>
    <lineage>
        <taxon>Bacteria</taxon>
        <taxon>Bacillati</taxon>
        <taxon>Actinomycetota</taxon>
        <taxon>Actinomycetes</taxon>
        <taxon>Streptosporangiales</taxon>
        <taxon>Streptosporangiaceae</taxon>
        <taxon>Sinosporangium</taxon>
    </lineage>
</organism>
<keyword evidence="1" id="KW-1133">Transmembrane helix</keyword>
<name>A0A1G8L770_9ACTN</name>
<proteinExistence type="predicted"/>
<keyword evidence="3" id="KW-1185">Reference proteome</keyword>